<reference evidence="2 3" key="1">
    <citation type="submission" date="2024-02" db="EMBL/GenBank/DDBJ databases">
        <title>De novo assembly and annotation of 12 fungi associated with fruit tree decline syndrome in Ontario, Canada.</title>
        <authorList>
            <person name="Sulman M."/>
            <person name="Ellouze W."/>
            <person name="Ilyukhin E."/>
        </authorList>
    </citation>
    <scope>NUCLEOTIDE SEQUENCE [LARGE SCALE GENOMIC DNA]</scope>
    <source>
        <strain evidence="2 3">M11/M66-122</strain>
    </source>
</reference>
<dbReference type="InterPro" id="IPR006342">
    <property type="entry name" value="FkbM_mtfrase"/>
</dbReference>
<accession>A0AAN9UXD1</accession>
<evidence type="ECO:0000313" key="3">
    <source>
        <dbReference type="Proteomes" id="UP001320420"/>
    </source>
</evidence>
<comment type="caution">
    <text evidence="2">The sequence shown here is derived from an EMBL/GenBank/DDBJ whole genome shotgun (WGS) entry which is preliminary data.</text>
</comment>
<dbReference type="Gene3D" id="3.40.50.150">
    <property type="entry name" value="Vaccinia Virus protein VP39"/>
    <property type="match status" value="1"/>
</dbReference>
<dbReference type="Pfam" id="PF05050">
    <property type="entry name" value="Methyltransf_21"/>
    <property type="match status" value="1"/>
</dbReference>
<dbReference type="SUPFAM" id="SSF53335">
    <property type="entry name" value="S-adenosyl-L-methionine-dependent methyltransferases"/>
    <property type="match status" value="1"/>
</dbReference>
<gene>
    <name evidence="2" type="ORF">SLS62_002001</name>
</gene>
<name>A0AAN9UXD1_9PEZI</name>
<dbReference type="EMBL" id="JAKJXP020000009">
    <property type="protein sequence ID" value="KAK7756058.1"/>
    <property type="molecule type" value="Genomic_DNA"/>
</dbReference>
<dbReference type="Proteomes" id="UP001320420">
    <property type="component" value="Unassembled WGS sequence"/>
</dbReference>
<keyword evidence="3" id="KW-1185">Reference proteome</keyword>
<dbReference type="PANTHER" id="PTHR34203:SF15">
    <property type="entry name" value="SLL1173 PROTEIN"/>
    <property type="match status" value="1"/>
</dbReference>
<dbReference type="InterPro" id="IPR052514">
    <property type="entry name" value="SAM-dependent_MTase"/>
</dbReference>
<feature type="domain" description="Methyltransferase FkbM" evidence="1">
    <location>
        <begin position="47"/>
        <end position="225"/>
    </location>
</feature>
<evidence type="ECO:0000313" key="2">
    <source>
        <dbReference type="EMBL" id="KAK7756058.1"/>
    </source>
</evidence>
<proteinExistence type="predicted"/>
<organism evidence="2 3">
    <name type="scientific">Diatrype stigma</name>
    <dbReference type="NCBI Taxonomy" id="117547"/>
    <lineage>
        <taxon>Eukaryota</taxon>
        <taxon>Fungi</taxon>
        <taxon>Dikarya</taxon>
        <taxon>Ascomycota</taxon>
        <taxon>Pezizomycotina</taxon>
        <taxon>Sordariomycetes</taxon>
        <taxon>Xylariomycetidae</taxon>
        <taxon>Xylariales</taxon>
        <taxon>Diatrypaceae</taxon>
        <taxon>Diatrype</taxon>
    </lineage>
</organism>
<dbReference type="NCBIfam" id="TIGR01444">
    <property type="entry name" value="fkbM_fam"/>
    <property type="match status" value="1"/>
</dbReference>
<dbReference type="PANTHER" id="PTHR34203">
    <property type="entry name" value="METHYLTRANSFERASE, FKBM FAMILY PROTEIN"/>
    <property type="match status" value="1"/>
</dbReference>
<sequence>MTVELLQFDKLSCYTTSKDEAQFIYKEIFEDECYNFPNLPEAPFIVDAGANIGLFSLYMKQKYPSAKILAFEPAPETYDILSRNLELNKSSDVQALQYGLASKASTMKLTYFPNLPGNSTLVPEEKQKLYEEAVKKRGQEAADARFGGAQQVDVKLERLSHFLREEYPDVKSIDLLKVDVEGAELEVIKGLDDAHWALVRNVVVETWEPSGIRPEIEQLLESKGFTVSREVAEWAPTQFYMITARREDSDAPKP</sequence>
<protein>
    <recommendedName>
        <fullName evidence="1">Methyltransferase FkbM domain-containing protein</fullName>
    </recommendedName>
</protein>
<evidence type="ECO:0000259" key="1">
    <source>
        <dbReference type="Pfam" id="PF05050"/>
    </source>
</evidence>
<dbReference type="InterPro" id="IPR029063">
    <property type="entry name" value="SAM-dependent_MTases_sf"/>
</dbReference>
<dbReference type="AlphaFoldDB" id="A0AAN9UXD1"/>